<evidence type="ECO:0008006" key="2">
    <source>
        <dbReference type="Google" id="ProtNLM"/>
    </source>
</evidence>
<accession>A0A1C8XNC8</accession>
<gene>
    <name evidence="1" type="ORF">A6F54_42</name>
</gene>
<name>A0A1C8XNC8_9VIRU</name>
<protein>
    <recommendedName>
        <fullName evidence="2">BV6 family protein</fullName>
    </recommendedName>
</protein>
<dbReference type="EMBL" id="KX223724">
    <property type="protein sequence ID" value="AOH69116.1"/>
    <property type="molecule type" value="Genomic_DNA"/>
</dbReference>
<evidence type="ECO:0000313" key="1">
    <source>
        <dbReference type="EMBL" id="AOH69116.1"/>
    </source>
</evidence>
<organism evidence="1">
    <name type="scientific">Microplitis mediator bracovirus</name>
    <dbReference type="NCBI Taxonomy" id="1836595"/>
    <lineage>
        <taxon>Viruses</taxon>
        <taxon>Viruses incertae sedis</taxon>
        <taxon>Polydnaviriformidae</taxon>
        <taxon>Bracoviriform</taxon>
    </lineage>
</organism>
<proteinExistence type="predicted"/>
<reference evidence="1" key="1">
    <citation type="journal article" date="2016" name="PLoS ONE">
        <title>Analysis of Genetic Variation across the Encapsidated Genome of Microplitis demolitor Bracovirus in Parasitoid Wasps.</title>
        <authorList>
            <person name="Burke G.R."/>
        </authorList>
    </citation>
    <scope>NUCLEOTIDE SEQUENCE</scope>
    <source>
        <strain evidence="1">UGA</strain>
    </source>
</reference>
<sequence>MSHRYVFLVPREWLEGPWAQLEIMIYDKILNYYRRFRKMGGVAFHYGGILAFLQYNDKLIWFRKYDDQRSRPDLKEYLAFSIPCIHCTEK</sequence>